<reference evidence="2" key="2">
    <citation type="submission" date="2020-09" db="EMBL/GenBank/DDBJ databases">
        <authorList>
            <person name="Sun Q."/>
            <person name="Ohkuma M."/>
        </authorList>
    </citation>
    <scope>NUCLEOTIDE SEQUENCE</scope>
    <source>
        <strain evidence="2">JCM 4784</strain>
    </source>
</reference>
<dbReference type="EMBL" id="BNBT01000034">
    <property type="protein sequence ID" value="GHE57406.1"/>
    <property type="molecule type" value="Genomic_DNA"/>
</dbReference>
<evidence type="ECO:0000313" key="2">
    <source>
        <dbReference type="EMBL" id="GHE57406.1"/>
    </source>
</evidence>
<organism evidence="2 3">
    <name type="scientific">Streptomyces longispororuber</name>
    <dbReference type="NCBI Taxonomy" id="68230"/>
    <lineage>
        <taxon>Bacteria</taxon>
        <taxon>Bacillati</taxon>
        <taxon>Actinomycetota</taxon>
        <taxon>Actinomycetes</taxon>
        <taxon>Kitasatosporales</taxon>
        <taxon>Streptomycetaceae</taxon>
        <taxon>Streptomyces</taxon>
    </lineage>
</organism>
<accession>A0A918ZM83</accession>
<proteinExistence type="predicted"/>
<comment type="caution">
    <text evidence="2">The sequence shown here is derived from an EMBL/GenBank/DDBJ whole genome shotgun (WGS) entry which is preliminary data.</text>
</comment>
<protein>
    <submittedName>
        <fullName evidence="2">Uncharacterized protein</fullName>
    </submittedName>
</protein>
<dbReference type="Proteomes" id="UP000608024">
    <property type="component" value="Unassembled WGS sequence"/>
</dbReference>
<feature type="region of interest" description="Disordered" evidence="1">
    <location>
        <begin position="62"/>
        <end position="83"/>
    </location>
</feature>
<gene>
    <name evidence="2" type="ORF">GCM10018785_28230</name>
</gene>
<feature type="compositionally biased region" description="Basic and acidic residues" evidence="1">
    <location>
        <begin position="72"/>
        <end position="83"/>
    </location>
</feature>
<keyword evidence="3" id="KW-1185">Reference proteome</keyword>
<dbReference type="AlphaFoldDB" id="A0A918ZM83"/>
<evidence type="ECO:0000256" key="1">
    <source>
        <dbReference type="SAM" id="MobiDB-lite"/>
    </source>
</evidence>
<reference evidence="2" key="1">
    <citation type="journal article" date="2014" name="Int. J. Syst. Evol. Microbiol.">
        <title>Complete genome sequence of Corynebacterium casei LMG S-19264T (=DSM 44701T), isolated from a smear-ripened cheese.</title>
        <authorList>
            <consortium name="US DOE Joint Genome Institute (JGI-PGF)"/>
            <person name="Walter F."/>
            <person name="Albersmeier A."/>
            <person name="Kalinowski J."/>
            <person name="Ruckert C."/>
        </authorList>
    </citation>
    <scope>NUCLEOTIDE SEQUENCE</scope>
    <source>
        <strain evidence="2">JCM 4784</strain>
    </source>
</reference>
<name>A0A918ZM83_9ACTN</name>
<sequence>MSNRLDSRVPDNDRYEVLSRATAFTRSAYRGGVSEQQSPDAHRTTTVEDGRFCSARCSCGWRGPARRARSKARADADAHSTAP</sequence>
<evidence type="ECO:0000313" key="3">
    <source>
        <dbReference type="Proteomes" id="UP000608024"/>
    </source>
</evidence>